<dbReference type="AlphaFoldDB" id="A0A9P5P4C6"/>
<reference evidence="2" key="1">
    <citation type="submission" date="2020-11" db="EMBL/GenBank/DDBJ databases">
        <authorList>
            <consortium name="DOE Joint Genome Institute"/>
            <person name="Ahrendt S."/>
            <person name="Riley R."/>
            <person name="Andreopoulos W."/>
            <person name="Labutti K."/>
            <person name="Pangilinan J."/>
            <person name="Ruiz-Duenas F.J."/>
            <person name="Barrasa J.M."/>
            <person name="Sanchez-Garcia M."/>
            <person name="Camarero S."/>
            <person name="Miyauchi S."/>
            <person name="Serrano A."/>
            <person name="Linde D."/>
            <person name="Babiker R."/>
            <person name="Drula E."/>
            <person name="Ayuso-Fernandez I."/>
            <person name="Pacheco R."/>
            <person name="Padilla G."/>
            <person name="Ferreira P."/>
            <person name="Barriuso J."/>
            <person name="Kellner H."/>
            <person name="Castanera R."/>
            <person name="Alfaro M."/>
            <person name="Ramirez L."/>
            <person name="Pisabarro A.G."/>
            <person name="Kuo A."/>
            <person name="Tritt A."/>
            <person name="Lipzen A."/>
            <person name="He G."/>
            <person name="Yan M."/>
            <person name="Ng V."/>
            <person name="Cullen D."/>
            <person name="Martin F."/>
            <person name="Rosso M.-N."/>
            <person name="Henrissat B."/>
            <person name="Hibbett D."/>
            <person name="Martinez A.T."/>
            <person name="Grigoriev I.V."/>
        </authorList>
    </citation>
    <scope>NUCLEOTIDE SEQUENCE</scope>
    <source>
        <strain evidence="2">AH 40177</strain>
    </source>
</reference>
<feature type="region of interest" description="Disordered" evidence="1">
    <location>
        <begin position="15"/>
        <end position="49"/>
    </location>
</feature>
<keyword evidence="3" id="KW-1185">Reference proteome</keyword>
<sequence length="155" mass="16997">MLFVLYIQTTYTSTAIEPPPAPTPEEIAPAHLSQHLPPGERCTTPERRSKSAKESSLQCRKYCLASSSCTHGQRTCMGAMESAQSSVISCSEARYSRFLHFPCCGTSSPSRGGLFGPPSLHQVTARTLKFCFDVCIYVFLSSKCLARVAHGRLME</sequence>
<name>A0A9P5P4C6_9AGAR</name>
<evidence type="ECO:0000313" key="3">
    <source>
        <dbReference type="Proteomes" id="UP000772434"/>
    </source>
</evidence>
<evidence type="ECO:0000256" key="1">
    <source>
        <dbReference type="SAM" id="MobiDB-lite"/>
    </source>
</evidence>
<dbReference type="EMBL" id="JADNRY010000366">
    <property type="protein sequence ID" value="KAF9058559.1"/>
    <property type="molecule type" value="Genomic_DNA"/>
</dbReference>
<gene>
    <name evidence="2" type="ORF">BDP27DRAFT_563987</name>
</gene>
<comment type="caution">
    <text evidence="2">The sequence shown here is derived from an EMBL/GenBank/DDBJ whole genome shotgun (WGS) entry which is preliminary data.</text>
</comment>
<evidence type="ECO:0000313" key="2">
    <source>
        <dbReference type="EMBL" id="KAF9058559.1"/>
    </source>
</evidence>
<proteinExistence type="predicted"/>
<accession>A0A9P5P4C6</accession>
<dbReference type="Proteomes" id="UP000772434">
    <property type="component" value="Unassembled WGS sequence"/>
</dbReference>
<organism evidence="2 3">
    <name type="scientific">Rhodocollybia butyracea</name>
    <dbReference type="NCBI Taxonomy" id="206335"/>
    <lineage>
        <taxon>Eukaryota</taxon>
        <taxon>Fungi</taxon>
        <taxon>Dikarya</taxon>
        <taxon>Basidiomycota</taxon>
        <taxon>Agaricomycotina</taxon>
        <taxon>Agaricomycetes</taxon>
        <taxon>Agaricomycetidae</taxon>
        <taxon>Agaricales</taxon>
        <taxon>Marasmiineae</taxon>
        <taxon>Omphalotaceae</taxon>
        <taxon>Rhodocollybia</taxon>
    </lineage>
</organism>
<protein>
    <submittedName>
        <fullName evidence="2">Uncharacterized protein</fullName>
    </submittedName>
</protein>